<comment type="similarity">
    <text evidence="1">Belongs to the UDPGP type 2 family.</text>
</comment>
<evidence type="ECO:0000313" key="8">
    <source>
        <dbReference type="Proteomes" id="UP000230707"/>
    </source>
</evidence>
<name>A0A2H0NIH3_9BACT</name>
<dbReference type="InterPro" id="IPR005835">
    <property type="entry name" value="NTP_transferase_dom"/>
</dbReference>
<dbReference type="Proteomes" id="UP000230707">
    <property type="component" value="Unassembled WGS sequence"/>
</dbReference>
<evidence type="ECO:0000256" key="5">
    <source>
        <dbReference type="ARBA" id="ARBA00048128"/>
    </source>
</evidence>
<dbReference type="CDD" id="cd02541">
    <property type="entry name" value="UGPase_prokaryotic"/>
    <property type="match status" value="1"/>
</dbReference>
<feature type="domain" description="Nucleotidyl transferase" evidence="6">
    <location>
        <begin position="10"/>
        <end position="269"/>
    </location>
</feature>
<comment type="catalytic activity">
    <reaction evidence="5">
        <text>alpha-D-glucose 1-phosphate + UTP + H(+) = UDP-alpha-D-glucose + diphosphate</text>
        <dbReference type="Rhea" id="RHEA:19889"/>
        <dbReference type="ChEBI" id="CHEBI:15378"/>
        <dbReference type="ChEBI" id="CHEBI:33019"/>
        <dbReference type="ChEBI" id="CHEBI:46398"/>
        <dbReference type="ChEBI" id="CHEBI:58601"/>
        <dbReference type="ChEBI" id="CHEBI:58885"/>
        <dbReference type="EC" id="2.7.7.9"/>
    </reaction>
</comment>
<protein>
    <recommendedName>
        <fullName evidence="2">UTP--glucose-1-phosphate uridylyltransferase</fullName>
        <ecNumber evidence="2">2.7.7.9</ecNumber>
    </recommendedName>
</protein>
<dbReference type="PANTHER" id="PTHR43197">
    <property type="entry name" value="UTP--GLUCOSE-1-PHOSPHATE URIDYLYLTRANSFERASE"/>
    <property type="match status" value="1"/>
</dbReference>
<evidence type="ECO:0000256" key="1">
    <source>
        <dbReference type="ARBA" id="ARBA00006890"/>
    </source>
</evidence>
<dbReference type="Gene3D" id="3.90.550.10">
    <property type="entry name" value="Spore Coat Polysaccharide Biosynthesis Protein SpsA, Chain A"/>
    <property type="match status" value="1"/>
</dbReference>
<keyword evidence="3 7" id="KW-0808">Transferase</keyword>
<dbReference type="Pfam" id="PF00483">
    <property type="entry name" value="NTP_transferase"/>
    <property type="match status" value="1"/>
</dbReference>
<organism evidence="7 8">
    <name type="scientific">Candidatus Gottesmanbacteria bacterium CG11_big_fil_rev_8_21_14_0_20_37_11</name>
    <dbReference type="NCBI Taxonomy" id="1974575"/>
    <lineage>
        <taxon>Bacteria</taxon>
        <taxon>Candidatus Gottesmaniibacteriota</taxon>
    </lineage>
</organism>
<keyword evidence="4 7" id="KW-0548">Nucleotidyltransferase</keyword>
<dbReference type="AlphaFoldDB" id="A0A2H0NIH3"/>
<accession>A0A2H0NIH3</accession>
<dbReference type="GO" id="GO:0006011">
    <property type="term" value="P:UDP-alpha-D-glucose metabolic process"/>
    <property type="evidence" value="ECO:0007669"/>
    <property type="project" value="InterPro"/>
</dbReference>
<dbReference type="SUPFAM" id="SSF53448">
    <property type="entry name" value="Nucleotide-diphospho-sugar transferases"/>
    <property type="match status" value="1"/>
</dbReference>
<evidence type="ECO:0000256" key="4">
    <source>
        <dbReference type="ARBA" id="ARBA00022695"/>
    </source>
</evidence>
<evidence type="ECO:0000256" key="3">
    <source>
        <dbReference type="ARBA" id="ARBA00022679"/>
    </source>
</evidence>
<dbReference type="PANTHER" id="PTHR43197:SF1">
    <property type="entry name" value="UTP--GLUCOSE-1-PHOSPHATE URIDYLYLTRANSFERASE"/>
    <property type="match status" value="1"/>
</dbReference>
<reference evidence="7 8" key="1">
    <citation type="submission" date="2017-09" db="EMBL/GenBank/DDBJ databases">
        <title>Depth-based differentiation of microbial function through sediment-hosted aquifers and enrichment of novel symbionts in the deep terrestrial subsurface.</title>
        <authorList>
            <person name="Probst A.J."/>
            <person name="Ladd B."/>
            <person name="Jarett J.K."/>
            <person name="Geller-Mcgrath D.E."/>
            <person name="Sieber C.M."/>
            <person name="Emerson J.B."/>
            <person name="Anantharaman K."/>
            <person name="Thomas B.C."/>
            <person name="Malmstrom R."/>
            <person name="Stieglmeier M."/>
            <person name="Klingl A."/>
            <person name="Woyke T."/>
            <person name="Ryan C.M."/>
            <person name="Banfield J.F."/>
        </authorList>
    </citation>
    <scope>NUCLEOTIDE SEQUENCE [LARGE SCALE GENOMIC DNA]</scope>
    <source>
        <strain evidence="7">CG11_big_fil_rev_8_21_14_0_20_37_11</strain>
    </source>
</reference>
<comment type="caution">
    <text evidence="7">The sequence shown here is derived from an EMBL/GenBank/DDBJ whole genome shotgun (WGS) entry which is preliminary data.</text>
</comment>
<dbReference type="InterPro" id="IPR029044">
    <property type="entry name" value="Nucleotide-diphossugar_trans"/>
</dbReference>
<dbReference type="GO" id="GO:0003983">
    <property type="term" value="F:UTP:glucose-1-phosphate uridylyltransferase activity"/>
    <property type="evidence" value="ECO:0007669"/>
    <property type="project" value="UniProtKB-EC"/>
</dbReference>
<dbReference type="InterPro" id="IPR005771">
    <property type="entry name" value="GalU_uridylyltTrfase_bac/arc"/>
</dbReference>
<sequence>MKRNSTKIRKAVIPAAGFGTRFLPQTKAMPKEMLPIVDKPVIQYVVEEIVASGITDIVMITGWHKRSIEDHFDYPFELEKRLEEAGKEKELAEVRRIADMANFIYVRQKGPYGNATPVMCARSVIGDEPFAVIWGDEFIYAQPPRLKQMIDVYEEYGSPVISGVRIEEKKDLKRYGIARINHIKDNVYQILEIVEKPEPEKAPSNLATHGAYILPPEIFPIIENLKPSRSGELWLSEAVDQLIKIEKVLACEIQNGKYYDTGNKFEYLKTVIEFALKHPDINVDLRNYLKGLKL</sequence>
<gene>
    <name evidence="7" type="ORF">COV53_01750</name>
</gene>
<proteinExistence type="inferred from homology"/>
<dbReference type="EMBL" id="PCWS01000038">
    <property type="protein sequence ID" value="PIR08682.1"/>
    <property type="molecule type" value="Genomic_DNA"/>
</dbReference>
<evidence type="ECO:0000256" key="2">
    <source>
        <dbReference type="ARBA" id="ARBA00012415"/>
    </source>
</evidence>
<evidence type="ECO:0000313" key="7">
    <source>
        <dbReference type="EMBL" id="PIR08682.1"/>
    </source>
</evidence>
<evidence type="ECO:0000259" key="6">
    <source>
        <dbReference type="Pfam" id="PF00483"/>
    </source>
</evidence>
<dbReference type="EC" id="2.7.7.9" evidence="2"/>